<evidence type="ECO:0000313" key="1">
    <source>
        <dbReference type="EMBL" id="MBQ0601920.1"/>
    </source>
</evidence>
<dbReference type="GO" id="GO:0006974">
    <property type="term" value="P:DNA damage response"/>
    <property type="evidence" value="ECO:0007669"/>
    <property type="project" value="TreeGrafter"/>
</dbReference>
<dbReference type="InterPro" id="IPR007488">
    <property type="entry name" value="DUF535"/>
</dbReference>
<evidence type="ECO:0000313" key="2">
    <source>
        <dbReference type="Proteomes" id="UP000673434"/>
    </source>
</evidence>
<dbReference type="EMBL" id="JAGKON010000020">
    <property type="protein sequence ID" value="MBQ0601920.1"/>
    <property type="molecule type" value="Genomic_DNA"/>
</dbReference>
<proteinExistence type="predicted"/>
<protein>
    <submittedName>
        <fullName evidence="1">DUF535 family protein</fullName>
    </submittedName>
</protein>
<organism evidence="1 2">
    <name type="scientific">Klebsiella oxytoca</name>
    <dbReference type="NCBI Taxonomy" id="571"/>
    <lineage>
        <taxon>Bacteria</taxon>
        <taxon>Pseudomonadati</taxon>
        <taxon>Pseudomonadota</taxon>
        <taxon>Gammaproteobacteria</taxon>
        <taxon>Enterobacterales</taxon>
        <taxon>Enterobacteriaceae</taxon>
        <taxon>Klebsiella/Raoultella group</taxon>
        <taxon>Klebsiella</taxon>
    </lineage>
</organism>
<accession>A0AAP2BLC3</accession>
<keyword evidence="2" id="KW-1185">Reference proteome</keyword>
<dbReference type="Proteomes" id="UP000673434">
    <property type="component" value="Unassembled WGS sequence"/>
</dbReference>
<gene>
    <name evidence="1" type="ORF">J7S78_19155</name>
</gene>
<sequence length="303" mass="34359">MVSTTAVAAVKEWRKHNKFICQVKLSYKKVLRKCREISLTGGKYKEYQTLCASYACAKLTGATEGLVNFEDKPFKAYLNKKMSKRAKLDIAHGSLNFIEKSFRPEALPQLYDMANFGRTLIAIPLKNGSSIDVKLLASPFQEEGELMLLMFLGDKRVYSICFSCTDDGRAWIGGIQGGKDIDNEEVKALTKELHGTRPKNLIITLLYGFLAFFNIKEIYAIDSDFHVKSDRVKTRYSELWLEIGGEKHRRGWYKLPPTEIKKSLEEVKSKHRSQFIKREGLKELAQLDLAAALGDICLCRNAG</sequence>
<dbReference type="AlphaFoldDB" id="A0AAP2BLC3"/>
<dbReference type="RefSeq" id="WP_016810068.1">
    <property type="nucleotide sequence ID" value="NZ_CABGTQ010000001.1"/>
</dbReference>
<dbReference type="Pfam" id="PF04393">
    <property type="entry name" value="DUF535"/>
    <property type="match status" value="1"/>
</dbReference>
<dbReference type="PANTHER" id="PTHR38785">
    <property type="entry name" value="HOMOLOG OF VIRK"/>
    <property type="match status" value="1"/>
</dbReference>
<reference evidence="1 2" key="1">
    <citation type="submission" date="2021-03" db="EMBL/GenBank/DDBJ databases">
        <authorList>
            <person name="Stanton E."/>
        </authorList>
    </citation>
    <scope>NUCLEOTIDE SEQUENCE [LARGE SCALE GENOMIC DNA]</scope>
    <source>
        <strain evidence="1 2">2020EL-00037</strain>
    </source>
</reference>
<name>A0AAP2BLC3_KLEOX</name>
<comment type="caution">
    <text evidence="1">The sequence shown here is derived from an EMBL/GenBank/DDBJ whole genome shotgun (WGS) entry which is preliminary data.</text>
</comment>
<dbReference type="PANTHER" id="PTHR38785:SF1">
    <property type="entry name" value="HOMOLOG OF VIRK"/>
    <property type="match status" value="1"/>
</dbReference>